<proteinExistence type="predicted"/>
<dbReference type="Pfam" id="PF04977">
    <property type="entry name" value="DivIC"/>
    <property type="match status" value="1"/>
</dbReference>
<dbReference type="AlphaFoldDB" id="A0A7C4RPR6"/>
<keyword evidence="1" id="KW-0812">Transmembrane</keyword>
<feature type="transmembrane region" description="Helical" evidence="1">
    <location>
        <begin position="53"/>
        <end position="73"/>
    </location>
</feature>
<name>A0A7C4RPR6_9BACT</name>
<evidence type="ECO:0008006" key="3">
    <source>
        <dbReference type="Google" id="ProtNLM"/>
    </source>
</evidence>
<evidence type="ECO:0000313" key="2">
    <source>
        <dbReference type="EMBL" id="HGU32373.1"/>
    </source>
</evidence>
<gene>
    <name evidence="2" type="ORF">ENS29_05910</name>
</gene>
<protein>
    <recommendedName>
        <fullName evidence="3">Cell division protein FtsL</fullName>
    </recommendedName>
</protein>
<reference evidence="2" key="1">
    <citation type="journal article" date="2020" name="mSystems">
        <title>Genome- and Community-Level Interaction Insights into Carbon Utilization and Element Cycling Functions of Hydrothermarchaeota in Hydrothermal Sediment.</title>
        <authorList>
            <person name="Zhou Z."/>
            <person name="Liu Y."/>
            <person name="Xu W."/>
            <person name="Pan J."/>
            <person name="Luo Z.H."/>
            <person name="Li M."/>
        </authorList>
    </citation>
    <scope>NUCLEOTIDE SEQUENCE [LARGE SCALE GENOMIC DNA]</scope>
    <source>
        <strain evidence="2">SpSt-477</strain>
    </source>
</reference>
<organism evidence="2">
    <name type="scientific">Desulfatirhabdium butyrativorans</name>
    <dbReference type="NCBI Taxonomy" id="340467"/>
    <lineage>
        <taxon>Bacteria</taxon>
        <taxon>Pseudomonadati</taxon>
        <taxon>Thermodesulfobacteriota</taxon>
        <taxon>Desulfobacteria</taxon>
        <taxon>Desulfobacterales</taxon>
        <taxon>Desulfatirhabdiaceae</taxon>
        <taxon>Desulfatirhabdium</taxon>
    </lineage>
</organism>
<dbReference type="EMBL" id="DSUH01000133">
    <property type="protein sequence ID" value="HGU32373.1"/>
    <property type="molecule type" value="Genomic_DNA"/>
</dbReference>
<accession>A0A7C4RPR6</accession>
<dbReference type="InterPro" id="IPR007060">
    <property type="entry name" value="FtsL/DivIC"/>
</dbReference>
<sequence length="136" mass="15330">MKNGHQPDAPTSPSKGWFRRLWESIRNSGSSENGLSHRRRSPGIVEPLSINRVTVLALFAMAALFEALVLVSLDIRQKNVQKEILQEIQRNQNLQILENNLDIELAGLESPERIAEIARNHLGLAMPNHQQIQVLP</sequence>
<evidence type="ECO:0000256" key="1">
    <source>
        <dbReference type="SAM" id="Phobius"/>
    </source>
</evidence>
<keyword evidence="1" id="KW-0472">Membrane</keyword>
<keyword evidence="1" id="KW-1133">Transmembrane helix</keyword>
<comment type="caution">
    <text evidence="2">The sequence shown here is derived from an EMBL/GenBank/DDBJ whole genome shotgun (WGS) entry which is preliminary data.</text>
</comment>